<evidence type="ECO:0000313" key="2">
    <source>
        <dbReference type="Proteomes" id="UP001596353"/>
    </source>
</evidence>
<sequence>MNNTEMNVPDYVFEPGYKLKTLAEVDQFIAENGHLPGVPSAADVAETGLDMTRMQLAQLEKIEELTLHSISQDKQLSAQQEEIAQLRAMVETLVEAR</sequence>
<dbReference type="EMBL" id="JBHSWG010000001">
    <property type="protein sequence ID" value="MFC6758939.1"/>
    <property type="molecule type" value="Genomic_DNA"/>
</dbReference>
<name>A0ABW2B1R6_9RHOB</name>
<organism evidence="1 2">
    <name type="scientific">Sulfitobacter porphyrae</name>
    <dbReference type="NCBI Taxonomy" id="1246864"/>
    <lineage>
        <taxon>Bacteria</taxon>
        <taxon>Pseudomonadati</taxon>
        <taxon>Pseudomonadota</taxon>
        <taxon>Alphaproteobacteria</taxon>
        <taxon>Rhodobacterales</taxon>
        <taxon>Roseobacteraceae</taxon>
        <taxon>Sulfitobacter</taxon>
    </lineage>
</organism>
<comment type="caution">
    <text evidence="1">The sequence shown here is derived from an EMBL/GenBank/DDBJ whole genome shotgun (WGS) entry which is preliminary data.</text>
</comment>
<protein>
    <submittedName>
        <fullName evidence="1">Uncharacterized protein</fullName>
    </submittedName>
</protein>
<gene>
    <name evidence="1" type="ORF">ACFQFQ_04505</name>
</gene>
<dbReference type="Proteomes" id="UP001596353">
    <property type="component" value="Unassembled WGS sequence"/>
</dbReference>
<reference evidence="2" key="1">
    <citation type="journal article" date="2019" name="Int. J. Syst. Evol. Microbiol.">
        <title>The Global Catalogue of Microorganisms (GCM) 10K type strain sequencing project: providing services to taxonomists for standard genome sequencing and annotation.</title>
        <authorList>
            <consortium name="The Broad Institute Genomics Platform"/>
            <consortium name="The Broad Institute Genome Sequencing Center for Infectious Disease"/>
            <person name="Wu L."/>
            <person name="Ma J."/>
        </authorList>
    </citation>
    <scope>NUCLEOTIDE SEQUENCE [LARGE SCALE GENOMIC DNA]</scope>
    <source>
        <strain evidence="2">CCUG 66188</strain>
    </source>
</reference>
<proteinExistence type="predicted"/>
<evidence type="ECO:0000313" key="1">
    <source>
        <dbReference type="EMBL" id="MFC6758939.1"/>
    </source>
</evidence>
<keyword evidence="2" id="KW-1185">Reference proteome</keyword>
<accession>A0ABW2B1R6</accession>